<sequence>MERRNVLGEFLTTDLSPQLLKHHHARMQLLKKCSYYIEILPKHLALGDQNPLVLPNTMFQLIDSWKCQRMWKVGSSQTKIQLLLLGDLLEHLDHGRATLDALLEDPDPRYLSVKLGACGTTPGRPISCHGQLAGHDGTRTPACLSTAWYLIWRPPESHPSGLC</sequence>
<reference evidence="2" key="7">
    <citation type="journal article" date="2005" name="Science">
        <title>The Transcriptional Landscape of the Mammalian Genome.</title>
        <authorList>
            <consortium name="The FANTOM Consortium"/>
            <consortium name="Riken Genome Exploration Research Group and Genome Science Group (Genome Network Project Core Group)"/>
        </authorList>
    </citation>
    <scope>NUCLEOTIDE SEQUENCE</scope>
    <source>
        <strain evidence="2">C57BL/6J</strain>
        <tissue evidence="2">Testis</tissue>
    </source>
</reference>
<feature type="domain" description="DUF5581" evidence="1">
    <location>
        <begin position="1"/>
        <end position="110"/>
    </location>
</feature>
<evidence type="ECO:0000313" key="2">
    <source>
        <dbReference type="EMBL" id="BAB24567.1"/>
    </source>
</evidence>
<name>Q9D9W3_MOUSE</name>
<reference evidence="2" key="1">
    <citation type="journal article" date="1999" name="Methods Enzymol.">
        <title>High-efficiency full-length cDNA cloning.</title>
        <authorList>
            <person name="Carninci P."/>
            <person name="Hayashizaki Y."/>
        </authorList>
    </citation>
    <scope>NUCLEOTIDE SEQUENCE</scope>
    <source>
        <strain evidence="2">C57BL/6J</strain>
        <tissue evidence="2">Testis</tissue>
    </source>
</reference>
<dbReference type="InterPro" id="IPR049231">
    <property type="entry name" value="DUF5581_N"/>
</dbReference>
<reference evidence="2" key="4">
    <citation type="submission" date="2000-07" db="EMBL/GenBank/DDBJ databases">
        <authorList>
            <person name="Adachi J."/>
            <person name="Aizawa K."/>
            <person name="Akahira S."/>
            <person name="Akimura T."/>
            <person name="Arai A."/>
            <person name="Aono H."/>
            <person name="Arakawa T."/>
            <person name="Bono H."/>
            <person name="Carninci P."/>
            <person name="Fukuda S."/>
            <person name="Fukunishi Y."/>
            <person name="Furuno M."/>
            <person name="Hanagaki T."/>
            <person name="Hara A."/>
            <person name="Hayatsu N."/>
            <person name="Hiramoto K."/>
            <person name="Hiraoka T."/>
            <person name="Hori F."/>
            <person name="Imotani K."/>
            <person name="Ishii Y."/>
            <person name="Itoh M."/>
            <person name="Izawa M."/>
            <person name="Kasukawa T."/>
            <person name="Kato H."/>
            <person name="Kawai J."/>
            <person name="Kojima Y."/>
            <person name="Konno H."/>
            <person name="Kouda M."/>
            <person name="Koya S."/>
            <person name="Kurihara C."/>
            <person name="Matsuyama T."/>
            <person name="Miyazaki A."/>
            <person name="Nishi K."/>
            <person name="Nomura K."/>
            <person name="Numazaki R."/>
            <person name="Ohno M."/>
            <person name="Okazaki Y."/>
            <person name="Okido T."/>
            <person name="Owa C."/>
            <person name="Saito H."/>
            <person name="Saito R."/>
            <person name="Sakai C."/>
            <person name="Sakai K."/>
            <person name="Sano H."/>
            <person name="Sasaki D."/>
            <person name="Shibata K."/>
            <person name="Shibata Y."/>
            <person name="Shinagawa A."/>
            <person name="Shiraki T."/>
            <person name="Sogabe Y."/>
            <person name="Suzuki H."/>
            <person name="Tagami M."/>
            <person name="Tagawa A."/>
            <person name="Takahashi F."/>
            <person name="Tanaka T."/>
            <person name="Tejima Y."/>
            <person name="Toya T."/>
            <person name="Yamamura T."/>
            <person name="Yasunishi A."/>
            <person name="Yoshida K."/>
            <person name="Yoshino M."/>
            <person name="Muramatsu M."/>
            <person name="Hayashizaki Y."/>
        </authorList>
    </citation>
    <scope>NUCLEOTIDE SEQUENCE</scope>
    <source>
        <strain evidence="2">C57BL/6J</strain>
        <tissue evidence="2">Testis</tissue>
    </source>
</reference>
<evidence type="ECO:0000259" key="1">
    <source>
        <dbReference type="Pfam" id="PF20996"/>
    </source>
</evidence>
<reference evidence="2" key="3">
    <citation type="journal article" date="2000" name="Genome Res.">
        <title>RIKEN integrated sequence analysis (RISA) system--384-format sequencing pipeline with 384 multicapillary sequencer.</title>
        <authorList>
            <person name="Shibata K."/>
            <person name="Itoh M."/>
            <person name="Aizawa K."/>
            <person name="Nagaoka S."/>
            <person name="Sasaki N."/>
            <person name="Carninci P."/>
            <person name="Konno H."/>
            <person name="Akiyama J."/>
            <person name="Nishi K."/>
            <person name="Kitsunai T."/>
            <person name="Tashiro H."/>
            <person name="Itoh M."/>
            <person name="Sumi N."/>
            <person name="Ishii Y."/>
            <person name="Nakamura S."/>
            <person name="Hazama M."/>
            <person name="Nishine T."/>
            <person name="Harada A."/>
            <person name="Yamamoto R."/>
            <person name="Matsumoto H."/>
            <person name="Sakaguchi S."/>
            <person name="Ikegami T."/>
            <person name="Kashiwagi K."/>
            <person name="Fujiwake S."/>
            <person name="Inoue K."/>
            <person name="Togawa Y."/>
            <person name="Izawa M."/>
            <person name="Ohara E."/>
            <person name="Watahiki M."/>
            <person name="Yoneda Y."/>
            <person name="Ishikawa T."/>
            <person name="Ozawa K."/>
            <person name="Tanaka T."/>
            <person name="Matsuura S."/>
            <person name="Kawai J."/>
            <person name="Okazaki Y."/>
            <person name="Muramatsu M."/>
            <person name="Inoue Y."/>
            <person name="Kira A."/>
            <person name="Hayashizaki Y."/>
        </authorList>
    </citation>
    <scope>NUCLEOTIDE SEQUENCE</scope>
    <source>
        <strain evidence="2">C57BL/6J</strain>
        <tissue evidence="2">Testis</tissue>
    </source>
</reference>
<organism evidence="2">
    <name type="scientific">Mus musculus</name>
    <name type="common">Mouse</name>
    <dbReference type="NCBI Taxonomy" id="10090"/>
    <lineage>
        <taxon>Eukaryota</taxon>
        <taxon>Metazoa</taxon>
        <taxon>Chordata</taxon>
        <taxon>Craniata</taxon>
        <taxon>Vertebrata</taxon>
        <taxon>Euteleostomi</taxon>
        <taxon>Mammalia</taxon>
        <taxon>Eutheria</taxon>
        <taxon>Euarchontoglires</taxon>
        <taxon>Glires</taxon>
        <taxon>Rodentia</taxon>
        <taxon>Myomorpha</taxon>
        <taxon>Muroidea</taxon>
        <taxon>Muridae</taxon>
        <taxon>Murinae</taxon>
        <taxon>Mus</taxon>
        <taxon>Mus</taxon>
    </lineage>
</organism>
<dbReference type="PANTHER" id="PTHR14537">
    <property type="entry name" value="FIBRONECTIN TYPE III DOMAIN-CONTAINING PROTEIN 11"/>
    <property type="match status" value="1"/>
</dbReference>
<accession>Q9D9W3</accession>
<reference evidence="2" key="2">
    <citation type="journal article" date="2000" name="Genome Res.">
        <title>Normalization and subtraction of cap-trapper-selected cDNAs to prepare full-length cDNA libraries for rapid discovery of new genes.</title>
        <authorList>
            <person name="Carninci P."/>
            <person name="Shibata Y."/>
            <person name="Hayatsu N."/>
            <person name="Sugahara Y."/>
            <person name="Shibata K."/>
            <person name="Itoh M."/>
            <person name="Konno H."/>
            <person name="Okazaki Y."/>
            <person name="Muramatsu M."/>
            <person name="Hayashizaki Y."/>
        </authorList>
    </citation>
    <scope>NUCLEOTIDE SEQUENCE</scope>
    <source>
        <strain evidence="2">C57BL/6J</strain>
        <tissue evidence="2">Testis</tissue>
    </source>
</reference>
<dbReference type="AlphaFoldDB" id="Q9D9W3"/>
<protein>
    <recommendedName>
        <fullName evidence="1">DUF5581 domain-containing protein</fullName>
    </recommendedName>
</protein>
<reference evidence="2" key="8">
    <citation type="journal article" date="2005" name="Science">
        <title>Antisense Transcription in the Mammalian Transcriptome.</title>
        <authorList>
            <consortium name="RIKEN Genome Exploration Research Group and Genome Science Group (Genome Network Project Core Group) and the FANTOM Consortium"/>
        </authorList>
    </citation>
    <scope>NUCLEOTIDE SEQUENCE</scope>
    <source>
        <strain evidence="2">C57BL/6J</strain>
        <tissue evidence="2">Testis</tissue>
    </source>
</reference>
<proteinExistence type="evidence at transcript level"/>
<dbReference type="EMBL" id="AK006395">
    <property type="protein sequence ID" value="BAB24567.1"/>
    <property type="molecule type" value="mRNA"/>
</dbReference>
<evidence type="ECO:0000313" key="3">
    <source>
        <dbReference type="MGI" id="MGI:3051572"/>
    </source>
</evidence>
<dbReference type="Pfam" id="PF20996">
    <property type="entry name" value="DUF5581_N"/>
    <property type="match status" value="1"/>
</dbReference>
<dbReference type="MGI" id="MGI:3051572">
    <property type="gene designation" value="Fndc11"/>
</dbReference>
<reference evidence="2" key="6">
    <citation type="journal article" date="2002" name="Nature">
        <title>Analysis of the mouse transcriptome based on functional annotation of 60,770 full-length cDNAs.</title>
        <authorList>
            <consortium name="The FANTOM Consortium and the RIKEN Genome Exploration Research Group Phase I and II Team"/>
        </authorList>
    </citation>
    <scope>NUCLEOTIDE SEQUENCE</scope>
    <source>
        <strain evidence="2">C57BL/6J</strain>
        <tissue evidence="2">Testis</tissue>
    </source>
</reference>
<reference evidence="2" key="5">
    <citation type="journal article" date="2001" name="Nature">
        <title>Functional annotation of a full-length mouse cDNA collection.</title>
        <authorList>
            <consortium name="The RIKEN Genome Exploration Research Group Phase II Team and the FANTOM Consortium"/>
        </authorList>
    </citation>
    <scope>NUCLEOTIDE SEQUENCE</scope>
    <source>
        <strain evidence="2">C57BL/6J</strain>
        <tissue evidence="2">Testis</tissue>
    </source>
</reference>
<gene>
    <name evidence="3" type="primary">Fndc11</name>
    <name evidence="3" type="synonym">BC051628</name>
</gene>
<dbReference type="InterPro" id="IPR039581">
    <property type="entry name" value="FNDC11"/>
</dbReference>
<dbReference type="AGR" id="MGI:3051572"/>